<dbReference type="SUPFAM" id="SSF56796">
    <property type="entry name" value="Dehydroquinate synthase-like"/>
    <property type="match status" value="1"/>
</dbReference>
<feature type="domain" description="Alcohol dehydrogenase iron-type/glycerol dehydrogenase GldA" evidence="5">
    <location>
        <begin position="8"/>
        <end position="174"/>
    </location>
</feature>
<dbReference type="InterPro" id="IPR056798">
    <property type="entry name" value="ADH_Fe_C"/>
</dbReference>
<protein>
    <submittedName>
        <fullName evidence="7">Iron-containing alcohol dehydrogenase</fullName>
    </submittedName>
</protein>
<evidence type="ECO:0000256" key="4">
    <source>
        <dbReference type="ARBA" id="ARBA00023027"/>
    </source>
</evidence>
<keyword evidence="3" id="KW-0560">Oxidoreductase</keyword>
<dbReference type="AlphaFoldDB" id="A0A848IPA1"/>
<dbReference type="InterPro" id="IPR018211">
    <property type="entry name" value="ADH_Fe_CS"/>
</dbReference>
<dbReference type="CDD" id="cd14861">
    <property type="entry name" value="Fe-ADH-like"/>
    <property type="match status" value="1"/>
</dbReference>
<evidence type="ECO:0000256" key="1">
    <source>
        <dbReference type="ARBA" id="ARBA00001962"/>
    </source>
</evidence>
<gene>
    <name evidence="7" type="ORF">HHL24_40365</name>
</gene>
<dbReference type="GO" id="GO:0004022">
    <property type="term" value="F:alcohol dehydrogenase (NAD+) activity"/>
    <property type="evidence" value="ECO:0007669"/>
    <property type="project" value="TreeGrafter"/>
</dbReference>
<dbReference type="PROSITE" id="PS00913">
    <property type="entry name" value="ADH_IRON_1"/>
    <property type="match status" value="1"/>
</dbReference>
<evidence type="ECO:0000259" key="5">
    <source>
        <dbReference type="Pfam" id="PF00465"/>
    </source>
</evidence>
<evidence type="ECO:0000259" key="6">
    <source>
        <dbReference type="Pfam" id="PF25137"/>
    </source>
</evidence>
<accession>A0A848IPA1</accession>
<dbReference type="EMBL" id="JABBGJ010000070">
    <property type="protein sequence ID" value="NMM04102.1"/>
    <property type="molecule type" value="Genomic_DNA"/>
</dbReference>
<evidence type="ECO:0000313" key="8">
    <source>
        <dbReference type="Proteomes" id="UP000544134"/>
    </source>
</evidence>
<name>A0A848IPA1_9BURK</name>
<dbReference type="InterPro" id="IPR001670">
    <property type="entry name" value="ADH_Fe/GldA"/>
</dbReference>
<organism evidence="7 8">
    <name type="scientific">Paraburkholderia polaris</name>
    <dbReference type="NCBI Taxonomy" id="2728848"/>
    <lineage>
        <taxon>Bacteria</taxon>
        <taxon>Pseudomonadati</taxon>
        <taxon>Pseudomonadota</taxon>
        <taxon>Betaproteobacteria</taxon>
        <taxon>Burkholderiales</taxon>
        <taxon>Burkholderiaceae</taxon>
        <taxon>Paraburkholderia</taxon>
    </lineage>
</organism>
<dbReference type="GO" id="GO:0046872">
    <property type="term" value="F:metal ion binding"/>
    <property type="evidence" value="ECO:0007669"/>
    <property type="project" value="InterPro"/>
</dbReference>
<dbReference type="Gene3D" id="1.20.1090.10">
    <property type="entry name" value="Dehydroquinate synthase-like - alpha domain"/>
    <property type="match status" value="1"/>
</dbReference>
<dbReference type="Proteomes" id="UP000544134">
    <property type="component" value="Unassembled WGS sequence"/>
</dbReference>
<keyword evidence="8" id="KW-1185">Reference proteome</keyword>
<keyword evidence="4" id="KW-0520">NAD</keyword>
<dbReference type="Gene3D" id="3.40.50.1970">
    <property type="match status" value="1"/>
</dbReference>
<dbReference type="PANTHER" id="PTHR11496:SF102">
    <property type="entry name" value="ALCOHOL DEHYDROGENASE 4"/>
    <property type="match status" value="1"/>
</dbReference>
<dbReference type="PANTHER" id="PTHR11496">
    <property type="entry name" value="ALCOHOL DEHYDROGENASE"/>
    <property type="match status" value="1"/>
</dbReference>
<comment type="cofactor">
    <cofactor evidence="1">
        <name>Fe cation</name>
        <dbReference type="ChEBI" id="CHEBI:24875"/>
    </cofactor>
</comment>
<dbReference type="Pfam" id="PF25137">
    <property type="entry name" value="ADH_Fe_C"/>
    <property type="match status" value="1"/>
</dbReference>
<feature type="domain" description="Fe-containing alcohol dehydrogenase-like C-terminal" evidence="6">
    <location>
        <begin position="185"/>
        <end position="366"/>
    </location>
</feature>
<evidence type="ECO:0000256" key="3">
    <source>
        <dbReference type="ARBA" id="ARBA00023002"/>
    </source>
</evidence>
<evidence type="ECO:0000256" key="2">
    <source>
        <dbReference type="ARBA" id="ARBA00007358"/>
    </source>
</evidence>
<dbReference type="InterPro" id="IPR039697">
    <property type="entry name" value="Alcohol_dehydrogenase_Fe"/>
</dbReference>
<proteinExistence type="inferred from homology"/>
<sequence>MPTLFLPRTLFGANAVSSLASELDALGVRRPLLVTDRGVVAAGLAAKTVAACGEAGSVVIFDNVTENPLFADVDNGAAVYSREGCDGVVALGGGSVLDTAKLIALLATNVGSVADYAGVPNAVHVAGAPLIAVPTTAGTGSEASPSSGIHPDAFTASVGMNSRYLVPAVAILDPELTLSLPPRLTAATGIDALSHCIEGYLSTKSVPLGKAIALDGIARVAAYLRRAVTNGDDMAARAEMMMAAYAGGVSIGMGLGPAHAVALSCSDQGFHHGILSGIGLVATLDFTAESRPEQIAEISYAFGLDGSMSLSQGVAALMRELGLPATLAELGYQSTDMATLAYAAHLSHFNLFAPVRPTSSDYAAMLGASLKPT</sequence>
<dbReference type="FunFam" id="3.40.50.1970:FF:000003">
    <property type="entry name" value="Alcohol dehydrogenase, iron-containing"/>
    <property type="match status" value="1"/>
</dbReference>
<comment type="caution">
    <text evidence="7">The sequence shown here is derived from an EMBL/GenBank/DDBJ whole genome shotgun (WGS) entry which is preliminary data.</text>
</comment>
<dbReference type="Pfam" id="PF00465">
    <property type="entry name" value="Fe-ADH"/>
    <property type="match status" value="1"/>
</dbReference>
<reference evidence="7 8" key="1">
    <citation type="submission" date="2020-04" db="EMBL/GenBank/DDBJ databases">
        <title>Paraburkholderia sp. RP-4-7 isolated from soil.</title>
        <authorList>
            <person name="Dahal R.H."/>
        </authorList>
    </citation>
    <scope>NUCLEOTIDE SEQUENCE [LARGE SCALE GENOMIC DNA]</scope>
    <source>
        <strain evidence="7 8">RP-4-7</strain>
    </source>
</reference>
<evidence type="ECO:0000313" key="7">
    <source>
        <dbReference type="EMBL" id="NMM04102.1"/>
    </source>
</evidence>
<comment type="similarity">
    <text evidence="2">Belongs to the iron-containing alcohol dehydrogenase family.</text>
</comment>